<feature type="region of interest" description="Disordered" evidence="1">
    <location>
        <begin position="637"/>
        <end position="662"/>
    </location>
</feature>
<feature type="compositionally biased region" description="Basic and acidic residues" evidence="1">
    <location>
        <begin position="577"/>
        <end position="586"/>
    </location>
</feature>
<sequence>MSTADPPYVLAVVGAGPRGVGVLERLGANAAELPGGRRLVVHLVDPFPAGPGRVWRYEQSPLLRMNSMPEDVTVFTDDSVKIDGPIRPGPSLIEWALAVRAGKLEAEVDDSLRAELDALQSDHFPTRRLQSAYLAWFHREVLAGLPAGIEVVEHRTRAVRLEDGEPQRLWLEDRAEPLEADAVLFTVGHLDAEPDEREAGLADFAARHDLAYYPAGYTADVDYSAIAPGETVLVRGFGLAFVDLMLLLTEGRGGRFEEQACGGLKYHPSGAEPVLHIGSRRGVPYHAKIGYRLGGKPLPLPRFFDAYAIEELCAVPGRIDFRRDVWPLISKEIAWAYYNELFTAHPERVRMEFAVFADAFADTAPGELDALVARAVPAPDDRLDLDRLDRPMAGVEFGSAEEYGKELREYVEADLSRRADAEYSADLGAFTALLSVMGQLPALVQTGRLDAASQLSDLDGWFLGFFSYFASGPPPRRLEELLALQEAGLVSFLGAETRVSTDEERRTFVASGASFPGETEARTLVEARLPEPSITRASDVLLRQLRDSGALGEEAVVDTVTGDRLLAGRIHTRVSDGRMLDGEGRPHPRRFALGPHTSARSAGAFTRPRTNAISLRQNDVVAREILWLVSGKCRSNATYHSRPPAPTPHPHVNHGLPLFTRT</sequence>
<dbReference type="RefSeq" id="WP_378236846.1">
    <property type="nucleotide sequence ID" value="NZ_JBHRWK010000004.1"/>
</dbReference>
<dbReference type="PANTHER" id="PTHR40254:SF1">
    <property type="entry name" value="BLR0577 PROTEIN"/>
    <property type="match status" value="1"/>
</dbReference>
<dbReference type="InterPro" id="IPR038732">
    <property type="entry name" value="HpyO/CreE_NAD-binding"/>
</dbReference>
<dbReference type="PANTHER" id="PTHR40254">
    <property type="entry name" value="BLR0577 PROTEIN"/>
    <property type="match status" value="1"/>
</dbReference>
<feature type="domain" description="FAD-dependent urate hydroxylase HpyO/Asp monooxygenase CreE-like FAD/NAD(P)-binding" evidence="2">
    <location>
        <begin position="11"/>
        <end position="189"/>
    </location>
</feature>
<dbReference type="EMBL" id="JBHRWK010000004">
    <property type="protein sequence ID" value="MFC3448191.1"/>
    <property type="molecule type" value="Genomic_DNA"/>
</dbReference>
<dbReference type="SUPFAM" id="SSF51971">
    <property type="entry name" value="Nucleotide-binding domain"/>
    <property type="match status" value="1"/>
</dbReference>
<gene>
    <name evidence="3" type="ORF">ACFOSH_01995</name>
</gene>
<reference evidence="4" key="1">
    <citation type="journal article" date="2019" name="Int. J. Syst. Evol. Microbiol.">
        <title>The Global Catalogue of Microorganisms (GCM) 10K type strain sequencing project: providing services to taxonomists for standard genome sequencing and annotation.</title>
        <authorList>
            <consortium name="The Broad Institute Genomics Platform"/>
            <consortium name="The Broad Institute Genome Sequencing Center for Infectious Disease"/>
            <person name="Wu L."/>
            <person name="Ma J."/>
        </authorList>
    </citation>
    <scope>NUCLEOTIDE SEQUENCE [LARGE SCALE GENOMIC DNA]</scope>
    <source>
        <strain evidence="4">CGMCC 4.7676</strain>
    </source>
</reference>
<name>A0ABV7NP72_9PSEU</name>
<evidence type="ECO:0000313" key="3">
    <source>
        <dbReference type="EMBL" id="MFC3448191.1"/>
    </source>
</evidence>
<evidence type="ECO:0000259" key="2">
    <source>
        <dbReference type="Pfam" id="PF13454"/>
    </source>
</evidence>
<keyword evidence="4" id="KW-1185">Reference proteome</keyword>
<evidence type="ECO:0000256" key="1">
    <source>
        <dbReference type="SAM" id="MobiDB-lite"/>
    </source>
</evidence>
<comment type="caution">
    <text evidence="3">The sequence shown here is derived from an EMBL/GenBank/DDBJ whole genome shotgun (WGS) entry which is preliminary data.</text>
</comment>
<accession>A0ABV7NP72</accession>
<proteinExistence type="predicted"/>
<dbReference type="Pfam" id="PF13454">
    <property type="entry name" value="NAD_binding_9"/>
    <property type="match status" value="1"/>
</dbReference>
<feature type="region of interest" description="Disordered" evidence="1">
    <location>
        <begin position="577"/>
        <end position="603"/>
    </location>
</feature>
<organism evidence="3 4">
    <name type="scientific">Amycolatopsis speibonae</name>
    <dbReference type="NCBI Taxonomy" id="1450224"/>
    <lineage>
        <taxon>Bacteria</taxon>
        <taxon>Bacillati</taxon>
        <taxon>Actinomycetota</taxon>
        <taxon>Actinomycetes</taxon>
        <taxon>Pseudonocardiales</taxon>
        <taxon>Pseudonocardiaceae</taxon>
        <taxon>Amycolatopsis</taxon>
    </lineage>
</organism>
<evidence type="ECO:0000313" key="4">
    <source>
        <dbReference type="Proteomes" id="UP001595645"/>
    </source>
</evidence>
<dbReference type="InterPro" id="IPR052189">
    <property type="entry name" value="L-asp_N-monooxygenase_NS-form"/>
</dbReference>
<dbReference type="Proteomes" id="UP001595645">
    <property type="component" value="Unassembled WGS sequence"/>
</dbReference>
<protein>
    <submittedName>
        <fullName evidence="3">FAD/NAD(P)-binding protein</fullName>
    </submittedName>
</protein>